<proteinExistence type="predicted"/>
<protein>
    <submittedName>
        <fullName evidence="1">Uncharacterized protein</fullName>
    </submittedName>
</protein>
<evidence type="ECO:0000313" key="1">
    <source>
        <dbReference type="EMBL" id="KZT72317.1"/>
    </source>
</evidence>
<gene>
    <name evidence="1" type="ORF">DAEQUDRAFT_30395</name>
</gene>
<keyword evidence="2" id="KW-1185">Reference proteome</keyword>
<dbReference type="EMBL" id="KV429041">
    <property type="protein sequence ID" value="KZT72317.1"/>
    <property type="molecule type" value="Genomic_DNA"/>
</dbReference>
<reference evidence="1 2" key="1">
    <citation type="journal article" date="2016" name="Mol. Biol. Evol.">
        <title>Comparative Genomics of Early-Diverging Mushroom-Forming Fungi Provides Insights into the Origins of Lignocellulose Decay Capabilities.</title>
        <authorList>
            <person name="Nagy L.G."/>
            <person name="Riley R."/>
            <person name="Tritt A."/>
            <person name="Adam C."/>
            <person name="Daum C."/>
            <person name="Floudas D."/>
            <person name="Sun H."/>
            <person name="Yadav J.S."/>
            <person name="Pangilinan J."/>
            <person name="Larsson K.H."/>
            <person name="Matsuura K."/>
            <person name="Barry K."/>
            <person name="Labutti K."/>
            <person name="Kuo R."/>
            <person name="Ohm R.A."/>
            <person name="Bhattacharya S.S."/>
            <person name="Shirouzu T."/>
            <person name="Yoshinaga Y."/>
            <person name="Martin F.M."/>
            <person name="Grigoriev I.V."/>
            <person name="Hibbett D.S."/>
        </authorList>
    </citation>
    <scope>NUCLEOTIDE SEQUENCE [LARGE SCALE GENOMIC DNA]</scope>
    <source>
        <strain evidence="1 2">L-15889</strain>
    </source>
</reference>
<accession>A0A165SPY7</accession>
<sequence>MCPRLACPSLPSRPHLFARAQCSLSLSLSLPTLYFYHTYTIYSCTRARCLGSPRARLLHGVILITATLYGLTRRQASDGKI</sequence>
<organism evidence="1 2">
    <name type="scientific">Daedalea quercina L-15889</name>
    <dbReference type="NCBI Taxonomy" id="1314783"/>
    <lineage>
        <taxon>Eukaryota</taxon>
        <taxon>Fungi</taxon>
        <taxon>Dikarya</taxon>
        <taxon>Basidiomycota</taxon>
        <taxon>Agaricomycotina</taxon>
        <taxon>Agaricomycetes</taxon>
        <taxon>Polyporales</taxon>
        <taxon>Fomitopsis</taxon>
    </lineage>
</organism>
<name>A0A165SPY7_9APHY</name>
<dbReference type="AlphaFoldDB" id="A0A165SPY7"/>
<evidence type="ECO:0000313" key="2">
    <source>
        <dbReference type="Proteomes" id="UP000076727"/>
    </source>
</evidence>
<dbReference type="Proteomes" id="UP000076727">
    <property type="component" value="Unassembled WGS sequence"/>
</dbReference>